<name>S4TTM5_9CAUD</name>
<dbReference type="EMBL" id="KC139633">
    <property type="protein sequence ID" value="AGF89313.1"/>
    <property type="molecule type" value="Genomic_DNA"/>
</dbReference>
<proteinExistence type="predicted"/>
<organism evidence="2">
    <name type="scientific">Salmonella phage FSL SP-062</name>
    <dbReference type="NCBI Taxonomy" id="1173759"/>
    <lineage>
        <taxon>Viruses</taxon>
        <taxon>Duplodnaviria</taxon>
        <taxon>Heunggongvirae</taxon>
        <taxon>Uroviricota</taxon>
        <taxon>Caudoviricetes</taxon>
        <taxon>Nonanavirus</taxon>
    </lineage>
</organism>
<sequence length="205" mass="23058">MMDRFDWSKAPDWATCVVKRPGLKGDYHWSEKPMNNAQLHHIQTGSMYTMGNPNCWEIVAKRPAGPTPDVTITRVNDDRLTESLRWSPSIIGTETITAPSNCRCTFTPVQQLSTAPDLLNQAAQLLAERGQQYDKSGNERSAAKIVAAFNTITGRDLTPGEGWLFLTLLKAVRFYSNTETPHRDSLEDMIAYAALHAEEYLNNER</sequence>
<dbReference type="InterPro" id="IPR045958">
    <property type="entry name" value="DUF6378"/>
</dbReference>
<evidence type="ECO:0000313" key="2">
    <source>
        <dbReference type="EMBL" id="AGF89313.1"/>
    </source>
</evidence>
<evidence type="ECO:0000259" key="1">
    <source>
        <dbReference type="Pfam" id="PF19905"/>
    </source>
</evidence>
<feature type="domain" description="DUF6378" evidence="1">
    <location>
        <begin position="118"/>
        <end position="198"/>
    </location>
</feature>
<accession>S4TTM5</accession>
<protein>
    <recommendedName>
        <fullName evidence="1">DUF6378 domain-containing protein</fullName>
    </recommendedName>
</protein>
<reference evidence="2" key="1">
    <citation type="journal article" date="2013" name="BMC Genomics">
        <title>Genomic characterization provides new insight into Salmonella phage diversity.</title>
        <authorList>
            <person name="Moreno Switt A.I."/>
            <person name="Orsi R.H."/>
            <person name="den Bakker H.C."/>
            <person name="Vongkamjan K."/>
            <person name="Altier C."/>
            <person name="Wiedmann M."/>
        </authorList>
    </citation>
    <scope>NUCLEOTIDE SEQUENCE</scope>
</reference>
<dbReference type="Pfam" id="PF19905">
    <property type="entry name" value="DUF6378"/>
    <property type="match status" value="1"/>
</dbReference>
<gene>
    <name evidence="2" type="ORF">SP062_00165</name>
</gene>